<dbReference type="InterPro" id="IPR052383">
    <property type="entry name" value="Anti-sigma-E_RseA-like"/>
</dbReference>
<reference evidence="2 3" key="1">
    <citation type="submission" date="2018-12" db="EMBL/GenBank/DDBJ databases">
        <title>The whole draft genome of Aquabacterium sp. SJQ9.</title>
        <authorList>
            <person name="Sun L."/>
            <person name="Gao X."/>
            <person name="Chen W."/>
            <person name="Huang K."/>
        </authorList>
    </citation>
    <scope>NUCLEOTIDE SEQUENCE [LARGE SCALE GENOMIC DNA]</scope>
    <source>
        <strain evidence="2 3">SJQ9</strain>
    </source>
</reference>
<organism evidence="2 3">
    <name type="scientific">Aquabacterium soli</name>
    <dbReference type="NCBI Taxonomy" id="2493092"/>
    <lineage>
        <taxon>Bacteria</taxon>
        <taxon>Pseudomonadati</taxon>
        <taxon>Pseudomonadota</taxon>
        <taxon>Betaproteobacteria</taxon>
        <taxon>Burkholderiales</taxon>
        <taxon>Aquabacterium</taxon>
    </lineage>
</organism>
<accession>A0A3R8S2T1</accession>
<feature type="domain" description="Anti sigma-E protein RseA N-terminal" evidence="1">
    <location>
        <begin position="14"/>
        <end position="92"/>
    </location>
</feature>
<dbReference type="Pfam" id="PF03872">
    <property type="entry name" value="RseA_N"/>
    <property type="match status" value="1"/>
</dbReference>
<dbReference type="RefSeq" id="WP_125243558.1">
    <property type="nucleotide sequence ID" value="NZ_RSED01000008.1"/>
</dbReference>
<sequence>MSDHPFDDEAKSYEALSALADGQAADHEIARACAAWRGQEDARERWHAYQLIGDVMRSDSLAQPAGSDQAFLDAFRARLAQEPVVLAPAALAAAVMPPVVEPAVANLSYPLHRRRWAGPVAVAAGFVMVLGAVVTTLNPEMGPAGSPNAPQLAQGGRDAVVPVAAQGWVGQEAALAPALRSGLVADSSMTRQPVEAAQSSFTRNANEAAAERAGHLVIIRDPQLDEFLAAHRELASPGTFVPPAGLVRSVAFEAPAGR</sequence>
<dbReference type="AlphaFoldDB" id="A0A3R8S2T1"/>
<keyword evidence="3" id="KW-1185">Reference proteome</keyword>
<evidence type="ECO:0000259" key="1">
    <source>
        <dbReference type="Pfam" id="PF03872"/>
    </source>
</evidence>
<gene>
    <name evidence="2" type="ORF">EIP75_12340</name>
</gene>
<dbReference type="OrthoDB" id="8561243at2"/>
<dbReference type="InterPro" id="IPR036147">
    <property type="entry name" value="Anti-sigma_E_RseA_N_sf"/>
</dbReference>
<evidence type="ECO:0000313" key="2">
    <source>
        <dbReference type="EMBL" id="RRS04155.1"/>
    </source>
</evidence>
<proteinExistence type="predicted"/>
<dbReference type="GO" id="GO:0016989">
    <property type="term" value="F:sigma factor antagonist activity"/>
    <property type="evidence" value="ECO:0007669"/>
    <property type="project" value="InterPro"/>
</dbReference>
<comment type="caution">
    <text evidence="2">The sequence shown here is derived from an EMBL/GenBank/DDBJ whole genome shotgun (WGS) entry which is preliminary data.</text>
</comment>
<dbReference type="Proteomes" id="UP000269265">
    <property type="component" value="Unassembled WGS sequence"/>
</dbReference>
<protein>
    <recommendedName>
        <fullName evidence="1">Anti sigma-E protein RseA N-terminal domain-containing protein</fullName>
    </recommendedName>
</protein>
<dbReference type="InterPro" id="IPR005572">
    <property type="entry name" value="Anti-sigma_E_RseA_N"/>
</dbReference>
<dbReference type="PANTHER" id="PTHR38104">
    <property type="match status" value="1"/>
</dbReference>
<dbReference type="CDD" id="cd16328">
    <property type="entry name" value="RseA_N"/>
    <property type="match status" value="1"/>
</dbReference>
<name>A0A3R8S2T1_9BURK</name>
<evidence type="ECO:0000313" key="3">
    <source>
        <dbReference type="Proteomes" id="UP000269265"/>
    </source>
</evidence>
<dbReference type="SUPFAM" id="SSF89069">
    <property type="entry name" value="N-terminal, cytoplasmic domain of anti-sigmaE factor RseA"/>
    <property type="match status" value="1"/>
</dbReference>
<dbReference type="Gene3D" id="1.10.10.880">
    <property type="entry name" value="Anti sigma-E protein RseA, N-terminal domain"/>
    <property type="match status" value="1"/>
</dbReference>
<dbReference type="EMBL" id="RSED01000008">
    <property type="protein sequence ID" value="RRS04155.1"/>
    <property type="molecule type" value="Genomic_DNA"/>
</dbReference>
<dbReference type="PANTHER" id="PTHR38104:SF1">
    <property type="entry name" value="ANTI-SIGMA-E FACTOR RSEA"/>
    <property type="match status" value="1"/>
</dbReference>